<feature type="compositionally biased region" description="Basic and acidic residues" evidence="1">
    <location>
        <begin position="186"/>
        <end position="201"/>
    </location>
</feature>
<feature type="compositionally biased region" description="Polar residues" evidence="1">
    <location>
        <begin position="305"/>
        <end position="321"/>
    </location>
</feature>
<dbReference type="OMA" id="FRFEDHG"/>
<reference evidence="2 3" key="1">
    <citation type="journal article" date="2018" name="Science">
        <title>The opium poppy genome and morphinan production.</title>
        <authorList>
            <person name="Guo L."/>
            <person name="Winzer T."/>
            <person name="Yang X."/>
            <person name="Li Y."/>
            <person name="Ning Z."/>
            <person name="He Z."/>
            <person name="Teodor R."/>
            <person name="Lu Y."/>
            <person name="Bowser T.A."/>
            <person name="Graham I.A."/>
            <person name="Ye K."/>
        </authorList>
    </citation>
    <scope>NUCLEOTIDE SEQUENCE [LARGE SCALE GENOMIC DNA]</scope>
    <source>
        <strain evidence="3">cv. HN1</strain>
        <tissue evidence="2">Leaves</tissue>
    </source>
</reference>
<proteinExistence type="predicted"/>
<evidence type="ECO:0000313" key="2">
    <source>
        <dbReference type="EMBL" id="RZC71442.1"/>
    </source>
</evidence>
<sequence length="536" mass="59664">MVKATKKKSGNELPNPEAEERKRLKNLGFSRNLLSQTPAKPYSTLNPSKTVIKHHGKDIIKKSQRKNRFLFSFRGLISPLTGGKIGELKDLGTKNPILYLDFPQGQVKLFGTIVYPKNRYLTLQFSKGGKNVMCEDYFDNMIVFSEAWWIGTKDENPEEVRLEFPKELKEEKHVDHDFKGGAGAGPEEKSGGIKPREEKRKPQSPTDSLEDDIDISDDSCPSPGITLKDGMEVTPVRQSARTSGRRFNFAEDDSDGSGPTDVDLSEIKGKKVIEETEDAKTLKGIPNLKNIQSNKTAKSRLVLPDSSNDIPAKDNQSSLSVCRSEKESESKQGPLVQATIASLFQKVDTKKLTGSVEKSATAKVAVKKSAKINLKRKADQVGDGGPRKKGTVAKESKAERGSSTKQKQQQVEYESIEDSSSESEVRFSVDYLNLGYVFRASKKVMMISAELQKHHLMYVPKISRLEVSNGLIENIQVMLLDVGILFFTRFRFEDHGYLDSDFHGHHSEGVGLELQLHVLAGCSCSPFSLLRGFHKP</sequence>
<name>A0A4Y7KGD4_PAPSO</name>
<dbReference type="Proteomes" id="UP000316621">
    <property type="component" value="Chromosome 7"/>
</dbReference>
<feature type="compositionally biased region" description="Basic and acidic residues" evidence="1">
    <location>
        <begin position="392"/>
        <end position="402"/>
    </location>
</feature>
<dbReference type="STRING" id="3469.A0A4Y7KGD4"/>
<gene>
    <name evidence="2" type="ORF">C5167_034659</name>
</gene>
<evidence type="ECO:0008006" key="4">
    <source>
        <dbReference type="Google" id="ProtNLM"/>
    </source>
</evidence>
<dbReference type="GO" id="GO:0042023">
    <property type="term" value="P:DNA endoreduplication"/>
    <property type="evidence" value="ECO:0007669"/>
    <property type="project" value="InterPro"/>
</dbReference>
<evidence type="ECO:0000313" key="3">
    <source>
        <dbReference type="Proteomes" id="UP000316621"/>
    </source>
</evidence>
<feature type="region of interest" description="Disordered" evidence="1">
    <location>
        <begin position="376"/>
        <end position="417"/>
    </location>
</feature>
<dbReference type="InterPro" id="IPR038859">
    <property type="entry name" value="RHL1"/>
</dbReference>
<keyword evidence="3" id="KW-1185">Reference proteome</keyword>
<dbReference type="GO" id="GO:0003677">
    <property type="term" value="F:DNA binding"/>
    <property type="evidence" value="ECO:0007669"/>
    <property type="project" value="InterPro"/>
</dbReference>
<feature type="region of interest" description="Disordered" evidence="1">
    <location>
        <begin position="172"/>
        <end position="266"/>
    </location>
</feature>
<accession>A0A4Y7KGD4</accession>
<evidence type="ECO:0000256" key="1">
    <source>
        <dbReference type="SAM" id="MobiDB-lite"/>
    </source>
</evidence>
<dbReference type="PANTHER" id="PTHR35698:SF2">
    <property type="entry name" value="DNA-BINDING PROTEIN RHL1"/>
    <property type="match status" value="1"/>
</dbReference>
<dbReference type="Gramene" id="RZC71442">
    <property type="protein sequence ID" value="RZC71442"/>
    <property type="gene ID" value="C5167_034659"/>
</dbReference>
<protein>
    <recommendedName>
        <fullName evidence="4">DNA-binding protein RHL1</fullName>
    </recommendedName>
</protein>
<feature type="compositionally biased region" description="Acidic residues" evidence="1">
    <location>
        <begin position="208"/>
        <end position="217"/>
    </location>
</feature>
<organism evidence="2 3">
    <name type="scientific">Papaver somniferum</name>
    <name type="common">Opium poppy</name>
    <dbReference type="NCBI Taxonomy" id="3469"/>
    <lineage>
        <taxon>Eukaryota</taxon>
        <taxon>Viridiplantae</taxon>
        <taxon>Streptophyta</taxon>
        <taxon>Embryophyta</taxon>
        <taxon>Tracheophyta</taxon>
        <taxon>Spermatophyta</taxon>
        <taxon>Magnoliopsida</taxon>
        <taxon>Ranunculales</taxon>
        <taxon>Papaveraceae</taxon>
        <taxon>Papaveroideae</taxon>
        <taxon>Papaver</taxon>
    </lineage>
</organism>
<feature type="region of interest" description="Disordered" evidence="1">
    <location>
        <begin position="1"/>
        <end position="21"/>
    </location>
</feature>
<dbReference type="EMBL" id="CM010721">
    <property type="protein sequence ID" value="RZC71442.1"/>
    <property type="molecule type" value="Genomic_DNA"/>
</dbReference>
<feature type="region of interest" description="Disordered" evidence="1">
    <location>
        <begin position="296"/>
        <end position="335"/>
    </location>
</feature>
<dbReference type="AlphaFoldDB" id="A0A4Y7KGD4"/>
<dbReference type="PANTHER" id="PTHR35698">
    <property type="entry name" value="DNA-BINDING PROTEIN RHL1"/>
    <property type="match status" value="1"/>
</dbReference>